<feature type="transmembrane region" description="Helical" evidence="8">
    <location>
        <begin position="154"/>
        <end position="176"/>
    </location>
</feature>
<dbReference type="Gene3D" id="1.10.3720.10">
    <property type="entry name" value="MetI-like"/>
    <property type="match status" value="2"/>
</dbReference>
<dbReference type="InterPro" id="IPR000515">
    <property type="entry name" value="MetI-like"/>
</dbReference>
<organism evidence="10 11">
    <name type="scientific">Membranihabitans marinus</name>
    <dbReference type="NCBI Taxonomy" id="1227546"/>
    <lineage>
        <taxon>Bacteria</taxon>
        <taxon>Pseudomonadati</taxon>
        <taxon>Bacteroidota</taxon>
        <taxon>Saprospiria</taxon>
        <taxon>Saprospirales</taxon>
        <taxon>Saprospiraceae</taxon>
        <taxon>Membranihabitans</taxon>
    </lineage>
</organism>
<protein>
    <submittedName>
        <fullName evidence="10">Iron ABC transporter permease</fullName>
    </submittedName>
</protein>
<evidence type="ECO:0000256" key="8">
    <source>
        <dbReference type="RuleBase" id="RU363032"/>
    </source>
</evidence>
<dbReference type="EMBL" id="JAHVHU010000009">
    <property type="protein sequence ID" value="MBY5958557.1"/>
    <property type="molecule type" value="Genomic_DNA"/>
</dbReference>
<comment type="similarity">
    <text evidence="8">Belongs to the binding-protein-dependent transport system permease family.</text>
</comment>
<feature type="transmembrane region" description="Helical" evidence="8">
    <location>
        <begin position="73"/>
        <end position="95"/>
    </location>
</feature>
<evidence type="ECO:0000313" key="10">
    <source>
        <dbReference type="EMBL" id="MBY5958557.1"/>
    </source>
</evidence>
<evidence type="ECO:0000256" key="5">
    <source>
        <dbReference type="ARBA" id="ARBA00022692"/>
    </source>
</evidence>
<feature type="transmembrane region" description="Helical" evidence="8">
    <location>
        <begin position="532"/>
        <end position="554"/>
    </location>
</feature>
<dbReference type="PANTHER" id="PTHR43357">
    <property type="entry name" value="INNER MEMBRANE ABC TRANSPORTER PERMEASE PROTEIN YDCV"/>
    <property type="match status" value="1"/>
</dbReference>
<dbReference type="Pfam" id="PF00528">
    <property type="entry name" value="BPD_transp_1"/>
    <property type="match status" value="2"/>
</dbReference>
<keyword evidence="3" id="KW-1003">Cell membrane</keyword>
<evidence type="ECO:0000313" key="11">
    <source>
        <dbReference type="Proteomes" id="UP000753961"/>
    </source>
</evidence>
<feature type="transmembrane region" description="Helical" evidence="8">
    <location>
        <begin position="107"/>
        <end position="127"/>
    </location>
</feature>
<keyword evidence="7 8" id="KW-0472">Membrane</keyword>
<keyword evidence="5 8" id="KW-0812">Transmembrane</keyword>
<feature type="transmembrane region" description="Helical" evidence="8">
    <location>
        <begin position="252"/>
        <end position="270"/>
    </location>
</feature>
<keyword evidence="11" id="KW-1185">Reference proteome</keyword>
<name>A0A953L7B4_9BACT</name>
<dbReference type="InterPro" id="IPR035906">
    <property type="entry name" value="MetI-like_sf"/>
</dbReference>
<evidence type="ECO:0000256" key="1">
    <source>
        <dbReference type="ARBA" id="ARBA00004429"/>
    </source>
</evidence>
<feature type="transmembrane region" description="Helical" evidence="8">
    <location>
        <begin position="379"/>
        <end position="404"/>
    </location>
</feature>
<feature type="transmembrane region" description="Helical" evidence="8">
    <location>
        <begin position="302"/>
        <end position="327"/>
    </location>
</feature>
<keyword evidence="2 8" id="KW-0813">Transport</keyword>
<feature type="transmembrane region" description="Helical" evidence="8">
    <location>
        <begin position="197"/>
        <end position="219"/>
    </location>
</feature>
<comment type="caution">
    <text evidence="10">The sequence shown here is derived from an EMBL/GenBank/DDBJ whole genome shotgun (WGS) entry which is preliminary data.</text>
</comment>
<dbReference type="AlphaFoldDB" id="A0A953L7B4"/>
<comment type="subcellular location">
    <subcellularLocation>
        <location evidence="1">Cell inner membrane</location>
        <topology evidence="1">Multi-pass membrane protein</topology>
    </subcellularLocation>
    <subcellularLocation>
        <location evidence="8">Cell membrane</location>
        <topology evidence="8">Multi-pass membrane protein</topology>
    </subcellularLocation>
</comment>
<evidence type="ECO:0000256" key="3">
    <source>
        <dbReference type="ARBA" id="ARBA00022475"/>
    </source>
</evidence>
<accession>A0A953L7B4</accession>
<evidence type="ECO:0000259" key="9">
    <source>
        <dbReference type="PROSITE" id="PS50928"/>
    </source>
</evidence>
<dbReference type="GO" id="GO:0055085">
    <property type="term" value="P:transmembrane transport"/>
    <property type="evidence" value="ECO:0007669"/>
    <property type="project" value="InterPro"/>
</dbReference>
<dbReference type="PANTHER" id="PTHR43357:SF3">
    <property type="entry name" value="FE(3+)-TRANSPORT SYSTEM PERMEASE PROTEIN FBPB 2"/>
    <property type="match status" value="1"/>
</dbReference>
<keyword evidence="4" id="KW-0997">Cell inner membrane</keyword>
<proteinExistence type="inferred from homology"/>
<feature type="transmembrane region" description="Helical" evidence="8">
    <location>
        <begin position="416"/>
        <end position="437"/>
    </location>
</feature>
<feature type="transmembrane region" description="Helical" evidence="8">
    <location>
        <begin position="27"/>
        <end position="47"/>
    </location>
</feature>
<dbReference type="SUPFAM" id="SSF161098">
    <property type="entry name" value="MetI-like"/>
    <property type="match status" value="2"/>
</dbReference>
<feature type="transmembrane region" description="Helical" evidence="8">
    <location>
        <begin position="347"/>
        <end position="367"/>
    </location>
</feature>
<dbReference type="CDD" id="cd06261">
    <property type="entry name" value="TM_PBP2"/>
    <property type="match status" value="2"/>
</dbReference>
<feature type="domain" description="ABC transmembrane type-1" evidence="9">
    <location>
        <begin position="343"/>
        <end position="548"/>
    </location>
</feature>
<dbReference type="GO" id="GO:0005886">
    <property type="term" value="C:plasma membrane"/>
    <property type="evidence" value="ECO:0007669"/>
    <property type="project" value="UniProtKB-SubCell"/>
</dbReference>
<dbReference type="Proteomes" id="UP000753961">
    <property type="component" value="Unassembled WGS sequence"/>
</dbReference>
<feature type="domain" description="ABC transmembrane type-1" evidence="9">
    <location>
        <begin position="69"/>
        <end position="271"/>
    </location>
</feature>
<feature type="transmembrane region" description="Helical" evidence="8">
    <location>
        <begin position="474"/>
        <end position="495"/>
    </location>
</feature>
<evidence type="ECO:0000256" key="7">
    <source>
        <dbReference type="ARBA" id="ARBA00023136"/>
    </source>
</evidence>
<evidence type="ECO:0000256" key="2">
    <source>
        <dbReference type="ARBA" id="ARBA00022448"/>
    </source>
</evidence>
<reference evidence="10" key="1">
    <citation type="submission" date="2021-06" db="EMBL/GenBank/DDBJ databases">
        <title>44 bacteria genomes isolated from Dapeng, Shenzhen.</title>
        <authorList>
            <person name="Zheng W."/>
            <person name="Yu S."/>
            <person name="Huang Y."/>
        </authorList>
    </citation>
    <scope>NUCLEOTIDE SEQUENCE</scope>
    <source>
        <strain evidence="10">DP5N28-2</strain>
    </source>
</reference>
<gene>
    <name evidence="10" type="ORF">KUV50_10465</name>
</gene>
<evidence type="ECO:0000256" key="4">
    <source>
        <dbReference type="ARBA" id="ARBA00022519"/>
    </source>
</evidence>
<sequence length="556" mass="62464">MMKQDGHKDLFSWKNRLKRFKRDNNRWSMYALAIAFLIALPIFAIGFKLFSGPGETWSHIVQHLLWDYTSNSLFLFLVCGLMVVVIGVTCAWLISRYEFPFRPQLEWLLILPLAIPSYIVAYAYAGIFDYGGSLELILRYFELSMTKVDIMNRFGLAFVLSISLFPYVYVSARAFFLNQANNLLEASRMLGAGEGQTFFKLMLPLARPAIIAGLILVLMEVLNDYGAAKYYGVNTFTTGIFRAWFSIGEPETAVYLSALLIVIVFSLILLERWERKNVRVSDNKSNSGGINRIRPARRWKRWMIFIPVFVPVLLGFILPVSQLIYWATLTADKVLGPAFFQLSLQSFGIALIASLFAVILATFLIYFSKWSPLPFIQNVTKIGVLGYAIPGAVIAVGVLIPALGFDKWLIKIGESLLGIDIGLIFTGSLVVLIYAYCVRFLAVAYNPIESTSQKVGQSIPDSSKMLGVGNAKTFFRVEFPLIKTGIFSAFILVFIDVLKELPLTLILKPFRVNTLAVKAYEYASDEMVMESAIPSLLIIVTAVLPVILLNRLLLNR</sequence>
<dbReference type="PROSITE" id="PS50928">
    <property type="entry name" value="ABC_TM1"/>
    <property type="match status" value="2"/>
</dbReference>
<evidence type="ECO:0000256" key="6">
    <source>
        <dbReference type="ARBA" id="ARBA00022989"/>
    </source>
</evidence>
<keyword evidence="6 8" id="KW-1133">Transmembrane helix</keyword>